<accession>A0ABV9T594</accession>
<evidence type="ECO:0000313" key="1">
    <source>
        <dbReference type="EMBL" id="MFC4873933.1"/>
    </source>
</evidence>
<keyword evidence="2" id="KW-1185">Reference proteome</keyword>
<sequence>MENQQNDKNFGDHELRWEKDRLNRLMEGFRKPLERVEVYPSPQEINAFYGEGFKVRKEPVTCMVYIFENQRQHKEAREQIKKYQDANLKEVMTSSNGRLFFWGYITENDTNAIYTLNDLAGTFAGEE</sequence>
<dbReference type="EMBL" id="JBHSJJ010000014">
    <property type="protein sequence ID" value="MFC4873933.1"/>
    <property type="molecule type" value="Genomic_DNA"/>
</dbReference>
<protein>
    <submittedName>
        <fullName evidence="1">Uncharacterized protein</fullName>
    </submittedName>
</protein>
<proteinExistence type="predicted"/>
<evidence type="ECO:0000313" key="2">
    <source>
        <dbReference type="Proteomes" id="UP001595818"/>
    </source>
</evidence>
<name>A0ABV9T594_9BACT</name>
<dbReference type="Proteomes" id="UP001595818">
    <property type="component" value="Unassembled WGS sequence"/>
</dbReference>
<gene>
    <name evidence="1" type="ORF">ACFPFU_19670</name>
</gene>
<reference evidence="2" key="1">
    <citation type="journal article" date="2019" name="Int. J. Syst. Evol. Microbiol.">
        <title>The Global Catalogue of Microorganisms (GCM) 10K type strain sequencing project: providing services to taxonomists for standard genome sequencing and annotation.</title>
        <authorList>
            <consortium name="The Broad Institute Genomics Platform"/>
            <consortium name="The Broad Institute Genome Sequencing Center for Infectious Disease"/>
            <person name="Wu L."/>
            <person name="Ma J."/>
        </authorList>
    </citation>
    <scope>NUCLEOTIDE SEQUENCE [LARGE SCALE GENOMIC DNA]</scope>
    <source>
        <strain evidence="2">CGMCC 4.7466</strain>
    </source>
</reference>
<comment type="caution">
    <text evidence="1">The sequence shown here is derived from an EMBL/GenBank/DDBJ whole genome shotgun (WGS) entry which is preliminary data.</text>
</comment>
<dbReference type="RefSeq" id="WP_377067288.1">
    <property type="nucleotide sequence ID" value="NZ_JBHSJJ010000014.1"/>
</dbReference>
<organism evidence="1 2">
    <name type="scientific">Negadavirga shengliensis</name>
    <dbReference type="NCBI Taxonomy" id="1389218"/>
    <lineage>
        <taxon>Bacteria</taxon>
        <taxon>Pseudomonadati</taxon>
        <taxon>Bacteroidota</taxon>
        <taxon>Cytophagia</taxon>
        <taxon>Cytophagales</taxon>
        <taxon>Cyclobacteriaceae</taxon>
        <taxon>Negadavirga</taxon>
    </lineage>
</organism>